<gene>
    <name evidence="1" type="ORF">UX31_C0001G0036</name>
</gene>
<dbReference type="AlphaFoldDB" id="A0A0G1QXG3"/>
<reference evidence="1 2" key="1">
    <citation type="journal article" date="2015" name="Nature">
        <title>rRNA introns, odd ribosomes, and small enigmatic genomes across a large radiation of phyla.</title>
        <authorList>
            <person name="Brown C.T."/>
            <person name="Hug L.A."/>
            <person name="Thomas B.C."/>
            <person name="Sharon I."/>
            <person name="Castelle C.J."/>
            <person name="Singh A."/>
            <person name="Wilkins M.J."/>
            <person name="Williams K.H."/>
            <person name="Banfield J.F."/>
        </authorList>
    </citation>
    <scope>NUCLEOTIDE SEQUENCE [LARGE SCALE GENOMIC DNA]</scope>
</reference>
<sequence>MSILISLHASEYGNLLRKLKTNRGVLICDSDVGFRTRHFLRIDGREKRPFSDQEIERLVEHYKYFANFFSKKDLLPVKKLEINMDMNWKFKEEKEVFEKVTR</sequence>
<evidence type="ECO:0000313" key="1">
    <source>
        <dbReference type="EMBL" id="KKU22518.1"/>
    </source>
</evidence>
<accession>A0A0G1QXG3</accession>
<dbReference type="Proteomes" id="UP000034107">
    <property type="component" value="Unassembled WGS sequence"/>
</dbReference>
<protein>
    <submittedName>
        <fullName evidence="1">Uncharacterized protein</fullName>
    </submittedName>
</protein>
<dbReference type="EMBL" id="LCLS01000001">
    <property type="protein sequence ID" value="KKU22518.1"/>
    <property type="molecule type" value="Genomic_DNA"/>
</dbReference>
<proteinExistence type="predicted"/>
<evidence type="ECO:0000313" key="2">
    <source>
        <dbReference type="Proteomes" id="UP000034107"/>
    </source>
</evidence>
<comment type="caution">
    <text evidence="1">The sequence shown here is derived from an EMBL/GenBank/DDBJ whole genome shotgun (WGS) entry which is preliminary data.</text>
</comment>
<organism evidence="1 2">
    <name type="scientific">Candidatus Nomurabacteria bacterium GW2011_GWA1_46_11</name>
    <dbReference type="NCBI Taxonomy" id="1618732"/>
    <lineage>
        <taxon>Bacteria</taxon>
        <taxon>Candidatus Nomuraibacteriota</taxon>
    </lineage>
</organism>
<name>A0A0G1QXG3_9BACT</name>